<organism evidence="2 3">
    <name type="scientific">Suipraeoptans intestinalis</name>
    <dbReference type="NCBI Taxonomy" id="2606628"/>
    <lineage>
        <taxon>Bacteria</taxon>
        <taxon>Bacillati</taxon>
        <taxon>Bacillota</taxon>
        <taxon>Clostridia</taxon>
        <taxon>Lachnospirales</taxon>
        <taxon>Lachnospiraceae</taxon>
        <taxon>Suipraeoptans</taxon>
    </lineage>
</organism>
<dbReference type="Proteomes" id="UP000434409">
    <property type="component" value="Unassembled WGS sequence"/>
</dbReference>
<reference evidence="2 3" key="1">
    <citation type="submission" date="2019-08" db="EMBL/GenBank/DDBJ databases">
        <title>In-depth cultivation of the pig gut microbiome towards novel bacterial diversity and tailored functional studies.</title>
        <authorList>
            <person name="Wylensek D."/>
            <person name="Hitch T.C.A."/>
            <person name="Clavel T."/>
        </authorList>
    </citation>
    <scope>NUCLEOTIDE SEQUENCE [LARGE SCALE GENOMIC DNA]</scope>
    <source>
        <strain evidence="2 3">68-1-5</strain>
    </source>
</reference>
<dbReference type="AlphaFoldDB" id="A0A6N7UR13"/>
<evidence type="ECO:0000259" key="1">
    <source>
        <dbReference type="Pfam" id="PF22772"/>
    </source>
</evidence>
<dbReference type="GO" id="GO:0030247">
    <property type="term" value="F:polysaccharide binding"/>
    <property type="evidence" value="ECO:0007669"/>
    <property type="project" value="InterPro"/>
</dbReference>
<dbReference type="Gene3D" id="3.40.50.11090">
    <property type="match status" value="1"/>
</dbReference>
<dbReference type="SUPFAM" id="SSF53756">
    <property type="entry name" value="UDP-Glycosyltransferase/glycogen phosphorylase"/>
    <property type="match status" value="1"/>
</dbReference>
<protein>
    <submittedName>
        <fullName evidence="2">Glycosyltransferase family 4 protein</fullName>
    </submittedName>
</protein>
<proteinExistence type="predicted"/>
<accession>A0A6N7UR13</accession>
<sequence>MKKKQTKIDFVRHYGFIIEKTEEKLDEKMYNEMADSPVMLLNWIIPDMGEGSGGHINIFRFISGLEERGFHSRIYLYRSEKFKDDWEIRRFLREKFPGLDARAEIYQDVRSMTFAHGTIATSWDTAYCLRRFHNTISKFYFVQDYEPYFYARGSEFEMAKRTYQFGFRGIFAGDWLKGKLWNEFGMRGDSYRFSYDREVYRRGHKTHRKNRIFFYARPVTPRRDFELGILAIARLLKRLPDTEVVLAGWDVKEIDIPFPYTDLGILDTRHLSDVYADCDLCLVLSHTNLSLLPLEIMASGSVAVCSKGDNSTWLLNEENSVLVEFDVEEIAKRMEYYLTHKEELAAIREAGFLFAQGTSWEEAIDKVQTMLVKGIEDDKD</sequence>
<keyword evidence="3" id="KW-1185">Reference proteome</keyword>
<dbReference type="CDD" id="cd03801">
    <property type="entry name" value="GT4_PimA-like"/>
    <property type="match status" value="1"/>
</dbReference>
<feature type="domain" description="WsaF C-terminal" evidence="1">
    <location>
        <begin position="211"/>
        <end position="334"/>
    </location>
</feature>
<name>A0A6N7UR13_9FIRM</name>
<dbReference type="InterPro" id="IPR055050">
    <property type="entry name" value="WsaF_C"/>
</dbReference>
<evidence type="ECO:0000313" key="3">
    <source>
        <dbReference type="Proteomes" id="UP000434409"/>
    </source>
</evidence>
<dbReference type="EMBL" id="VULY01000018">
    <property type="protein sequence ID" value="MSR93091.1"/>
    <property type="molecule type" value="Genomic_DNA"/>
</dbReference>
<gene>
    <name evidence="2" type="ORF">FYJ34_02040</name>
</gene>
<evidence type="ECO:0000313" key="2">
    <source>
        <dbReference type="EMBL" id="MSR93091.1"/>
    </source>
</evidence>
<dbReference type="Pfam" id="PF22772">
    <property type="entry name" value="WsaF_C"/>
    <property type="match status" value="1"/>
</dbReference>
<dbReference type="GO" id="GO:0016740">
    <property type="term" value="F:transferase activity"/>
    <property type="evidence" value="ECO:0007669"/>
    <property type="project" value="UniProtKB-KW"/>
</dbReference>
<dbReference type="Gene3D" id="3.40.50.2000">
    <property type="entry name" value="Glycogen Phosphorylase B"/>
    <property type="match status" value="1"/>
</dbReference>
<keyword evidence="2" id="KW-0808">Transferase</keyword>
<comment type="caution">
    <text evidence="2">The sequence shown here is derived from an EMBL/GenBank/DDBJ whole genome shotgun (WGS) entry which is preliminary data.</text>
</comment>
<dbReference type="RefSeq" id="WP_154475827.1">
    <property type="nucleotide sequence ID" value="NZ_VULY01000018.1"/>
</dbReference>